<proteinExistence type="predicted"/>
<reference evidence="2 3" key="1">
    <citation type="submission" date="2016-07" db="EMBL/GenBank/DDBJ databases">
        <title>Draft genome of the white-rot fungus Obba rivulosa 3A-2.</title>
        <authorList>
            <consortium name="DOE Joint Genome Institute"/>
            <person name="Miettinen O."/>
            <person name="Riley R."/>
            <person name="Acob R."/>
            <person name="Barry K."/>
            <person name="Cullen D."/>
            <person name="De Vries R."/>
            <person name="Hainaut M."/>
            <person name="Hatakka A."/>
            <person name="Henrissat B."/>
            <person name="Hilden K."/>
            <person name="Kuo R."/>
            <person name="Labutti K."/>
            <person name="Lipzen A."/>
            <person name="Makela M.R."/>
            <person name="Sandor L."/>
            <person name="Spatafora J.W."/>
            <person name="Grigoriev I.V."/>
            <person name="Hibbett D.S."/>
        </authorList>
    </citation>
    <scope>NUCLEOTIDE SEQUENCE [LARGE SCALE GENOMIC DNA]</scope>
    <source>
        <strain evidence="2 3">3A-2</strain>
    </source>
</reference>
<feature type="region of interest" description="Disordered" evidence="1">
    <location>
        <begin position="264"/>
        <end position="305"/>
    </location>
</feature>
<sequence length="809" mass="93671">MGAWGCIALRQDGHWEVLHPHWILCATCSYQDTGLEPESNSTSQGRFTEVYVRCDIWWRYRRYKDRRTWRQRVERADLNWAPLLEHLADAYLTWRYTDRSAAEALTLHGYLATTPVSPSFAISFKTLELFRRLRLRKPSFSAEAFTKVICDFYVVCSQYCLHSMNSLANGRYHTTVPTVISEALGRNSPDWRVLNACLACCYELEDEPPLVFSRMVRVNGNNSLKHMAKVADRHIGDTRIFTDSDYFLSEEYINTFAHEVKARKRRSDPDGELAENPITEMSGDDLEEEGDPTDLAPETPGEKSCTDNWKAAADNLKKKMWGVFEETGIFACACRHGFILWIMDMIRSGELAKYPLAIVSKALTTLKGTGLLGYNIGCDFEVTIKRSSLELLWKKLGWHCCVNAFHGYSHNFRCQTRNHPNNITGMGLEDLETLKRVFSASNQLALIVRYASRYQQHDKYTNLATMLYNNVVQACEIIHTNSQLIAEALDSLGICEQDLEKWYTEETEYFATLSEEQPWDIHVMAYTERRHLKECRKQILCDLIEMEVHMGMQSRWQPTTPQYRATLQYVAMRDYHHALDNLQRLVIQRLFELHNLNLSQTGYRMRTHIAKSLQTRCKAIRNAVNAYNWAALALDPPRPTLDWYKVSHFSFLEKFNLLRDTKNDIHDKPWTRPTVHETMKKYHRLMRAREKLECCNVEVHRLHTAIEDETGLFKRVTDALHKANSPIYVNEHLLTRIHRIYKLDGFTGKLSRGRCKGAALSKTLEVSGSCAVQTEDEEEEIEDVVDEEDETELHIAGIVDYIAKLPTRT</sequence>
<organism evidence="2 3">
    <name type="scientific">Obba rivulosa</name>
    <dbReference type="NCBI Taxonomy" id="1052685"/>
    <lineage>
        <taxon>Eukaryota</taxon>
        <taxon>Fungi</taxon>
        <taxon>Dikarya</taxon>
        <taxon>Basidiomycota</taxon>
        <taxon>Agaricomycotina</taxon>
        <taxon>Agaricomycetes</taxon>
        <taxon>Polyporales</taxon>
        <taxon>Gelatoporiaceae</taxon>
        <taxon>Obba</taxon>
    </lineage>
</organism>
<gene>
    <name evidence="2" type="ORF">OBBRIDRAFT_815670</name>
</gene>
<dbReference type="AlphaFoldDB" id="A0A8E2DIM5"/>
<dbReference type="OrthoDB" id="2689725at2759"/>
<evidence type="ECO:0000313" key="2">
    <source>
        <dbReference type="EMBL" id="OCH83908.1"/>
    </source>
</evidence>
<dbReference type="PANTHER" id="PTHR33096:SF1">
    <property type="entry name" value="CXC1-LIKE CYSTEINE CLUSTER ASSOCIATED WITH KDZ TRANSPOSASES DOMAIN-CONTAINING PROTEIN"/>
    <property type="match status" value="1"/>
</dbReference>
<accession>A0A8E2DIM5</accession>
<dbReference type="Pfam" id="PF18758">
    <property type="entry name" value="KDZ"/>
    <property type="match status" value="1"/>
</dbReference>
<dbReference type="EMBL" id="KV722768">
    <property type="protein sequence ID" value="OCH83908.1"/>
    <property type="molecule type" value="Genomic_DNA"/>
</dbReference>
<keyword evidence="3" id="KW-1185">Reference proteome</keyword>
<dbReference type="PANTHER" id="PTHR33096">
    <property type="entry name" value="CXC2 DOMAIN-CONTAINING PROTEIN"/>
    <property type="match status" value="1"/>
</dbReference>
<name>A0A8E2DIM5_9APHY</name>
<evidence type="ECO:0000313" key="3">
    <source>
        <dbReference type="Proteomes" id="UP000250043"/>
    </source>
</evidence>
<dbReference type="Proteomes" id="UP000250043">
    <property type="component" value="Unassembled WGS sequence"/>
</dbReference>
<protein>
    <submittedName>
        <fullName evidence="2">Uncharacterized protein</fullName>
    </submittedName>
</protein>
<evidence type="ECO:0000256" key="1">
    <source>
        <dbReference type="SAM" id="MobiDB-lite"/>
    </source>
</evidence>
<dbReference type="InterPro" id="IPR040521">
    <property type="entry name" value="KDZ"/>
</dbReference>
<feature type="compositionally biased region" description="Acidic residues" evidence="1">
    <location>
        <begin position="282"/>
        <end position="292"/>
    </location>
</feature>